<dbReference type="PANTHER" id="PTHR39638:SF2">
    <property type="entry name" value="YCF35"/>
    <property type="match status" value="1"/>
</dbReference>
<reference evidence="1 2" key="1">
    <citation type="journal article" date="2003" name="Nature">
        <title>The genome of a motile marine Synechococcus.</title>
        <authorList>
            <person name="Palenik B."/>
            <person name="Brahamsha B."/>
            <person name="Larimer F."/>
            <person name="Land M."/>
            <person name="Hauser L."/>
            <person name="Chain P."/>
            <person name="Lamerdin J."/>
            <person name="Regala W."/>
            <person name="Allen E.A."/>
            <person name="McCarren J."/>
            <person name="Paulsen I."/>
            <person name="Dufresne A."/>
            <person name="Partensky F."/>
            <person name="Webb E."/>
            <person name="Waterbury J."/>
        </authorList>
    </citation>
    <scope>NUCLEOTIDE SEQUENCE [LARGE SCALE GENOMIC DNA]</scope>
    <source>
        <strain evidence="1 2">WH8102</strain>
    </source>
</reference>
<dbReference type="STRING" id="84588.SYNW0623"/>
<dbReference type="Proteomes" id="UP000001422">
    <property type="component" value="Chromosome"/>
</dbReference>
<evidence type="ECO:0000313" key="1">
    <source>
        <dbReference type="EMBL" id="CAE07138.1"/>
    </source>
</evidence>
<dbReference type="AlphaFoldDB" id="Q7U8J4"/>
<accession>Q7U8J4</accession>
<protein>
    <recommendedName>
        <fullName evidence="3">DUF1257 domain-containing protein</fullName>
    </recommendedName>
</protein>
<dbReference type="RefSeq" id="WP_011127490.1">
    <property type="nucleotide sequence ID" value="NC_005070.1"/>
</dbReference>
<dbReference type="Pfam" id="PF06868">
    <property type="entry name" value="DUF1257"/>
    <property type="match status" value="1"/>
</dbReference>
<evidence type="ECO:0008006" key="3">
    <source>
        <dbReference type="Google" id="ProtNLM"/>
    </source>
</evidence>
<gene>
    <name evidence="1" type="ordered locus">SYNW0623</name>
</gene>
<name>Q7U8J4_PARMW</name>
<dbReference type="eggNOG" id="ENOG502ZNXN">
    <property type="taxonomic scope" value="Bacteria"/>
</dbReference>
<dbReference type="HOGENOM" id="CLU_145470_1_1_3"/>
<dbReference type="KEGG" id="syw:SYNW0623"/>
<dbReference type="InterPro" id="IPR009666">
    <property type="entry name" value="Uncharacterised_Ycf35"/>
</dbReference>
<dbReference type="PANTHER" id="PTHR39638">
    <property type="entry name" value="YCF35"/>
    <property type="match status" value="1"/>
</dbReference>
<evidence type="ECO:0000313" key="2">
    <source>
        <dbReference type="Proteomes" id="UP000001422"/>
    </source>
</evidence>
<proteinExistence type="predicted"/>
<organism evidence="1 2">
    <name type="scientific">Parasynechococcus marenigrum (strain WH8102)</name>
    <dbReference type="NCBI Taxonomy" id="84588"/>
    <lineage>
        <taxon>Bacteria</taxon>
        <taxon>Bacillati</taxon>
        <taxon>Cyanobacteriota</taxon>
        <taxon>Cyanophyceae</taxon>
        <taxon>Synechococcales</taxon>
        <taxon>Prochlorococcaceae</taxon>
        <taxon>Parasynechococcus</taxon>
        <taxon>Parasynechococcus marenigrum</taxon>
    </lineage>
</organism>
<keyword evidence="2" id="KW-1185">Reference proteome</keyword>
<dbReference type="EMBL" id="BX569690">
    <property type="protein sequence ID" value="CAE07138.1"/>
    <property type="molecule type" value="Genomic_DNA"/>
</dbReference>
<sequence length="130" mass="14583">MSHFSTVKTELRQLEPLVQALKDLGYLPDQGERPVRGYRGQTVTADLAVAMDNGGDLGFRLNEKTGAYELVTDLDLWKQTIPVERFLSKLTQRYALNTVLKASGIEGFQVAEQQVKQDGSIELVVTRWDV</sequence>